<dbReference type="RefSeq" id="WP_184660981.1">
    <property type="nucleotide sequence ID" value="NZ_JACHFQ010000008.1"/>
</dbReference>
<evidence type="ECO:0000256" key="9">
    <source>
        <dbReference type="ARBA" id="ARBA00047905"/>
    </source>
</evidence>
<accession>A0A7W8LMZ8</accession>
<dbReference type="GO" id="GO:0006006">
    <property type="term" value="P:glucose metabolic process"/>
    <property type="evidence" value="ECO:0007669"/>
    <property type="project" value="TreeGrafter"/>
</dbReference>
<sequence length="422" mass="46370">MNANVKSFFEKHGFYQDFDLNALVKSFISDMHEGLLGHKADQDMIRTYIDPSTITMQDKSVIVIDAGGTNFRSSLVTFSKTAAPTFSNFEKTKMPGTERELSKKEFFDQIAGNIERFKNTCREICFCFSYAMTITEEADGILKSFSKEVKAPEVVGCHIGAELKKALVEHGWTNDPKIVLLNDTASALLAGSGSPKYSSYIGFILGTGLNAAYVQSERADYPDLKKQIIVCESAKFGGYKNSDFDILVDEKSVKPGYAPYEKLCSGAYLGPVALEVLHIAAKEGLFSAQFADSVTSIKAISTIEVNEFLHKYSESKTVAPETFAKATAEDAAVLFELFDALVDRMSKLAAIILASCIMQCGEGKDAAKPICIACNGTTFFKTYKVIDRTKDYLAKIIDGKFFYEFLPDEVDITTGTAMAGLR</sequence>
<dbReference type="GO" id="GO:0004340">
    <property type="term" value="F:glucokinase activity"/>
    <property type="evidence" value="ECO:0007669"/>
    <property type="project" value="TreeGrafter"/>
</dbReference>
<gene>
    <name evidence="12" type="ORF">HNP76_002482</name>
</gene>
<comment type="catalytic activity">
    <reaction evidence="9">
        <text>D-fructose + ATP = D-fructose 6-phosphate + ADP + H(+)</text>
        <dbReference type="Rhea" id="RHEA:16125"/>
        <dbReference type="ChEBI" id="CHEBI:15378"/>
        <dbReference type="ChEBI" id="CHEBI:30616"/>
        <dbReference type="ChEBI" id="CHEBI:37721"/>
        <dbReference type="ChEBI" id="CHEBI:61527"/>
        <dbReference type="ChEBI" id="CHEBI:456216"/>
        <dbReference type="EC" id="2.7.1.1"/>
    </reaction>
    <physiologicalReaction direction="left-to-right" evidence="9">
        <dbReference type="Rhea" id="RHEA:16126"/>
    </physiologicalReaction>
</comment>
<dbReference type="GO" id="GO:0008865">
    <property type="term" value="F:fructokinase activity"/>
    <property type="evidence" value="ECO:0007669"/>
    <property type="project" value="TreeGrafter"/>
</dbReference>
<comment type="caution">
    <text evidence="12">The sequence shown here is derived from an EMBL/GenBank/DDBJ whole genome shotgun (WGS) entry which is preliminary data.</text>
</comment>
<dbReference type="GO" id="GO:0005524">
    <property type="term" value="F:ATP binding"/>
    <property type="evidence" value="ECO:0007669"/>
    <property type="project" value="UniProtKB-KW"/>
</dbReference>
<dbReference type="InterPro" id="IPR043129">
    <property type="entry name" value="ATPase_NBD"/>
</dbReference>
<evidence type="ECO:0000259" key="10">
    <source>
        <dbReference type="Pfam" id="PF00349"/>
    </source>
</evidence>
<dbReference type="AlphaFoldDB" id="A0A7W8LMZ8"/>
<dbReference type="GO" id="GO:0006096">
    <property type="term" value="P:glycolytic process"/>
    <property type="evidence" value="ECO:0007669"/>
    <property type="project" value="UniProtKB-UniPathway"/>
</dbReference>
<keyword evidence="5" id="KW-0547">Nucleotide-binding</keyword>
<dbReference type="SUPFAM" id="SSF53067">
    <property type="entry name" value="Actin-like ATPase domain"/>
    <property type="match status" value="2"/>
</dbReference>
<dbReference type="GO" id="GO:0005536">
    <property type="term" value="F:D-glucose binding"/>
    <property type="evidence" value="ECO:0007669"/>
    <property type="project" value="InterPro"/>
</dbReference>
<protein>
    <submittedName>
        <fullName evidence="12">Hexokinase</fullName>
        <ecNumber evidence="12">2.7.1.1</ecNumber>
    </submittedName>
</protein>
<dbReference type="CDD" id="cd24000">
    <property type="entry name" value="ASKHA_NBD_HK"/>
    <property type="match status" value="1"/>
</dbReference>
<dbReference type="EMBL" id="JACHFQ010000008">
    <property type="protein sequence ID" value="MBB5227086.1"/>
    <property type="molecule type" value="Genomic_DNA"/>
</dbReference>
<proteinExistence type="inferred from homology"/>
<dbReference type="PANTHER" id="PTHR19443">
    <property type="entry name" value="HEXOKINASE"/>
    <property type="match status" value="1"/>
</dbReference>
<keyword evidence="4 12" id="KW-0808">Transferase</keyword>
<evidence type="ECO:0000256" key="4">
    <source>
        <dbReference type="ARBA" id="ARBA00022679"/>
    </source>
</evidence>
<evidence type="ECO:0000256" key="1">
    <source>
        <dbReference type="ARBA" id="ARBA00004921"/>
    </source>
</evidence>
<evidence type="ECO:0000256" key="7">
    <source>
        <dbReference type="ARBA" id="ARBA00022840"/>
    </source>
</evidence>
<dbReference type="InterPro" id="IPR001312">
    <property type="entry name" value="Hexokinase"/>
</dbReference>
<evidence type="ECO:0000256" key="5">
    <source>
        <dbReference type="ARBA" id="ARBA00022741"/>
    </source>
</evidence>
<dbReference type="Gene3D" id="3.30.420.40">
    <property type="match status" value="1"/>
</dbReference>
<dbReference type="PROSITE" id="PS51748">
    <property type="entry name" value="HEXOKINASE_2"/>
    <property type="match status" value="1"/>
</dbReference>
<organism evidence="12 13">
    <name type="scientific">Treponema ruminis</name>
    <dbReference type="NCBI Taxonomy" id="744515"/>
    <lineage>
        <taxon>Bacteria</taxon>
        <taxon>Pseudomonadati</taxon>
        <taxon>Spirochaetota</taxon>
        <taxon>Spirochaetia</taxon>
        <taxon>Spirochaetales</taxon>
        <taxon>Treponemataceae</taxon>
        <taxon>Treponema</taxon>
    </lineage>
</organism>
<dbReference type="Pfam" id="PF03727">
    <property type="entry name" value="Hexokinase_2"/>
    <property type="match status" value="1"/>
</dbReference>
<comment type="pathway">
    <text evidence="1">Carbohydrate degradation.</text>
</comment>
<dbReference type="PANTHER" id="PTHR19443:SF16">
    <property type="entry name" value="HEXOKINASE TYPE 1-RELATED"/>
    <property type="match status" value="1"/>
</dbReference>
<dbReference type="InterPro" id="IPR022673">
    <property type="entry name" value="Hexokinase_C"/>
</dbReference>
<evidence type="ECO:0000313" key="13">
    <source>
        <dbReference type="Proteomes" id="UP000518887"/>
    </source>
</evidence>
<feature type="domain" description="Hexokinase N-terminal" evidence="10">
    <location>
        <begin position="15"/>
        <end position="191"/>
    </location>
</feature>
<reference evidence="12 13" key="1">
    <citation type="submission" date="2020-08" db="EMBL/GenBank/DDBJ databases">
        <title>Genomic Encyclopedia of Type Strains, Phase IV (KMG-IV): sequencing the most valuable type-strain genomes for metagenomic binning, comparative biology and taxonomic classification.</title>
        <authorList>
            <person name="Goeker M."/>
        </authorList>
    </citation>
    <scope>NUCLEOTIDE SEQUENCE [LARGE SCALE GENOMIC DNA]</scope>
    <source>
        <strain evidence="12 13">DSM 103462</strain>
    </source>
</reference>
<dbReference type="PRINTS" id="PR00475">
    <property type="entry name" value="HEXOKINASE"/>
</dbReference>
<dbReference type="Proteomes" id="UP000518887">
    <property type="component" value="Unassembled WGS sequence"/>
</dbReference>
<dbReference type="UniPathway" id="UPA00109">
    <property type="reaction ID" value="UER00180"/>
</dbReference>
<keyword evidence="6 12" id="KW-0418">Kinase</keyword>
<dbReference type="EC" id="2.7.1.1" evidence="12"/>
<name>A0A7W8LMZ8_9SPIR</name>
<dbReference type="GO" id="GO:0001678">
    <property type="term" value="P:intracellular glucose homeostasis"/>
    <property type="evidence" value="ECO:0007669"/>
    <property type="project" value="InterPro"/>
</dbReference>
<evidence type="ECO:0000259" key="11">
    <source>
        <dbReference type="Pfam" id="PF03727"/>
    </source>
</evidence>
<comment type="pathway">
    <text evidence="2">Carbohydrate metabolism.</text>
</comment>
<evidence type="ECO:0000256" key="6">
    <source>
        <dbReference type="ARBA" id="ARBA00022777"/>
    </source>
</evidence>
<dbReference type="Gene3D" id="3.40.367.20">
    <property type="match status" value="1"/>
</dbReference>
<keyword evidence="8" id="KW-0324">Glycolysis</keyword>
<dbReference type="Pfam" id="PF00349">
    <property type="entry name" value="Hexokinase_1"/>
    <property type="match status" value="1"/>
</dbReference>
<evidence type="ECO:0000313" key="12">
    <source>
        <dbReference type="EMBL" id="MBB5227086.1"/>
    </source>
</evidence>
<keyword evidence="7" id="KW-0067">ATP-binding</keyword>
<comment type="similarity">
    <text evidence="3">Belongs to the hexokinase family.</text>
</comment>
<evidence type="ECO:0000256" key="2">
    <source>
        <dbReference type="ARBA" id="ARBA00005007"/>
    </source>
</evidence>
<evidence type="ECO:0000256" key="3">
    <source>
        <dbReference type="ARBA" id="ARBA00009225"/>
    </source>
</evidence>
<evidence type="ECO:0000256" key="8">
    <source>
        <dbReference type="ARBA" id="ARBA00023152"/>
    </source>
</evidence>
<feature type="domain" description="Hexokinase C-terminal" evidence="11">
    <location>
        <begin position="201"/>
        <end position="399"/>
    </location>
</feature>
<dbReference type="InterPro" id="IPR022672">
    <property type="entry name" value="Hexokinase_N"/>
</dbReference>
<keyword evidence="13" id="KW-1185">Reference proteome</keyword>